<keyword evidence="3" id="KW-0813">Transport</keyword>
<dbReference type="RefSeq" id="WP_305013478.1">
    <property type="nucleotide sequence ID" value="NZ_JAUQSX010000012.1"/>
</dbReference>
<dbReference type="InterPro" id="IPR051906">
    <property type="entry name" value="TolC-like"/>
</dbReference>
<dbReference type="PANTHER" id="PTHR30026">
    <property type="entry name" value="OUTER MEMBRANE PROTEIN TOLC"/>
    <property type="match status" value="1"/>
</dbReference>
<proteinExistence type="inferred from homology"/>
<evidence type="ECO:0000256" key="7">
    <source>
        <dbReference type="ARBA" id="ARBA00023237"/>
    </source>
</evidence>
<evidence type="ECO:0000256" key="5">
    <source>
        <dbReference type="ARBA" id="ARBA00022692"/>
    </source>
</evidence>
<keyword evidence="4" id="KW-1134">Transmembrane beta strand</keyword>
<dbReference type="Pfam" id="PF02321">
    <property type="entry name" value="OEP"/>
    <property type="match status" value="1"/>
</dbReference>
<dbReference type="EMBL" id="JAUQSX010000012">
    <property type="protein sequence ID" value="MDO7848813.1"/>
    <property type="molecule type" value="Genomic_DNA"/>
</dbReference>
<sequence>MNTLFRTRFLLVAALSAAVPQALLAQTSPNAMPAAPSTTGTMPLSLQQAVSYAVQNKSSLLATRLGEATAAAKVGEIKSQGLPQVNIASTLSDNFKLQKSLVSFPLSQTVLTQSDLAAAQGGTQQVLGTQQLALPPQPFAFGLQYAGNASASVSQLLFDGSYLIGLKAAKVYTELAKKQTQQAEIDVVEQVSKAYYSTLVARSRLALLARNVQRLDTVLYQTNQTFKAGFAEKLDVDRLRVQRNNLVVEQQKAQRLTELSLGLLKFQMGLPQQQNIQLTDSLGAAVVDASALRQRLGVASQTTGGGVDGLGAVPTAPTAPGTDNTAAQNRLDQQNALSGGLGSQARGAINYNNRIEFSTLETQQALAGLDLRNRQAGAYPRLVLTGAYGFTGSANKMGDLFAFRGPDSRSSAGFANQNWFGFGNVGLSLQVPVFDGFRRKYLVQQTRIQQQTIEKGFETLKQSIDLQDAQSRTTLINALDVLDNQKANLDLATDVARVTRIKFNAGVGSNLEVITAETDLRSAQTNYYGAIYDVLVAKVDRDKATGELFNQVKK</sequence>
<evidence type="ECO:0000256" key="1">
    <source>
        <dbReference type="ARBA" id="ARBA00004442"/>
    </source>
</evidence>
<name>A0ABT9AG10_9BACT</name>
<keyword evidence="9" id="KW-0732">Signal</keyword>
<evidence type="ECO:0000256" key="2">
    <source>
        <dbReference type="ARBA" id="ARBA00007613"/>
    </source>
</evidence>
<evidence type="ECO:0000256" key="3">
    <source>
        <dbReference type="ARBA" id="ARBA00022448"/>
    </source>
</evidence>
<keyword evidence="6" id="KW-0472">Membrane</keyword>
<dbReference type="SUPFAM" id="SSF56954">
    <property type="entry name" value="Outer membrane efflux proteins (OEP)"/>
    <property type="match status" value="1"/>
</dbReference>
<comment type="caution">
    <text evidence="10">The sequence shown here is derived from an EMBL/GenBank/DDBJ whole genome shotgun (WGS) entry which is preliminary data.</text>
</comment>
<gene>
    <name evidence="10" type="ORF">Q5H92_20780</name>
</gene>
<feature type="region of interest" description="Disordered" evidence="8">
    <location>
        <begin position="301"/>
        <end position="326"/>
    </location>
</feature>
<organism evidence="10 11">
    <name type="scientific">Hymenobacter mellowenesis</name>
    <dbReference type="NCBI Taxonomy" id="3063995"/>
    <lineage>
        <taxon>Bacteria</taxon>
        <taxon>Pseudomonadati</taxon>
        <taxon>Bacteroidota</taxon>
        <taxon>Cytophagia</taxon>
        <taxon>Cytophagales</taxon>
        <taxon>Hymenobacteraceae</taxon>
        <taxon>Hymenobacter</taxon>
    </lineage>
</organism>
<feature type="chain" id="PRO_5046280388" evidence="9">
    <location>
        <begin position="26"/>
        <end position="554"/>
    </location>
</feature>
<keyword evidence="11" id="KW-1185">Reference proteome</keyword>
<dbReference type="Proteomes" id="UP001167796">
    <property type="component" value="Unassembled WGS sequence"/>
</dbReference>
<evidence type="ECO:0000256" key="8">
    <source>
        <dbReference type="SAM" id="MobiDB-lite"/>
    </source>
</evidence>
<evidence type="ECO:0000256" key="6">
    <source>
        <dbReference type="ARBA" id="ARBA00023136"/>
    </source>
</evidence>
<dbReference type="Gene3D" id="1.20.1600.10">
    <property type="entry name" value="Outer membrane efflux proteins (OEP)"/>
    <property type="match status" value="1"/>
</dbReference>
<keyword evidence="5" id="KW-0812">Transmembrane</keyword>
<comment type="similarity">
    <text evidence="2">Belongs to the outer membrane factor (OMF) (TC 1.B.17) family.</text>
</comment>
<dbReference type="InterPro" id="IPR003423">
    <property type="entry name" value="OMP_efflux"/>
</dbReference>
<keyword evidence="7" id="KW-0998">Cell outer membrane</keyword>
<protein>
    <submittedName>
        <fullName evidence="10">TolC family protein</fullName>
    </submittedName>
</protein>
<accession>A0ABT9AG10</accession>
<evidence type="ECO:0000313" key="10">
    <source>
        <dbReference type="EMBL" id="MDO7848813.1"/>
    </source>
</evidence>
<evidence type="ECO:0000256" key="4">
    <source>
        <dbReference type="ARBA" id="ARBA00022452"/>
    </source>
</evidence>
<reference evidence="10" key="1">
    <citation type="submission" date="2023-07" db="EMBL/GenBank/DDBJ databases">
        <authorList>
            <person name="Kim M.K."/>
        </authorList>
    </citation>
    <scope>NUCLEOTIDE SEQUENCE</scope>
    <source>
        <strain evidence="10">M29</strain>
    </source>
</reference>
<evidence type="ECO:0000256" key="9">
    <source>
        <dbReference type="SAM" id="SignalP"/>
    </source>
</evidence>
<comment type="subcellular location">
    <subcellularLocation>
        <location evidence="1">Cell outer membrane</location>
    </subcellularLocation>
</comment>
<dbReference type="PANTHER" id="PTHR30026:SF20">
    <property type="entry name" value="OUTER MEMBRANE PROTEIN TOLC"/>
    <property type="match status" value="1"/>
</dbReference>
<feature type="signal peptide" evidence="9">
    <location>
        <begin position="1"/>
        <end position="25"/>
    </location>
</feature>
<evidence type="ECO:0000313" key="11">
    <source>
        <dbReference type="Proteomes" id="UP001167796"/>
    </source>
</evidence>